<evidence type="ECO:0000313" key="1">
    <source>
        <dbReference type="EMBL" id="KAH3793034.1"/>
    </source>
</evidence>
<sequence length="55" mass="6117">MVQGAGPVTFIWPHFDAQHLLKVSKVHLGSHLTGLISNLKTHHQAIYVSSIMEKL</sequence>
<reference evidence="1" key="2">
    <citation type="submission" date="2020-11" db="EMBL/GenBank/DDBJ databases">
        <authorList>
            <person name="McCartney M.A."/>
            <person name="Auch B."/>
            <person name="Kono T."/>
            <person name="Mallez S."/>
            <person name="Becker A."/>
            <person name="Gohl D.M."/>
            <person name="Silverstein K.A.T."/>
            <person name="Koren S."/>
            <person name="Bechman K.B."/>
            <person name="Herman A."/>
            <person name="Abrahante J.E."/>
            <person name="Garbe J."/>
        </authorList>
    </citation>
    <scope>NUCLEOTIDE SEQUENCE</scope>
    <source>
        <strain evidence="1">Duluth1</strain>
        <tissue evidence="1">Whole animal</tissue>
    </source>
</reference>
<dbReference type="EMBL" id="JAIWYP010000007">
    <property type="protein sequence ID" value="KAH3793034.1"/>
    <property type="molecule type" value="Genomic_DNA"/>
</dbReference>
<evidence type="ECO:0000313" key="2">
    <source>
        <dbReference type="Proteomes" id="UP000828390"/>
    </source>
</evidence>
<protein>
    <submittedName>
        <fullName evidence="1">Uncharacterized protein</fullName>
    </submittedName>
</protein>
<reference evidence="1" key="1">
    <citation type="journal article" date="2019" name="bioRxiv">
        <title>The Genome of the Zebra Mussel, Dreissena polymorpha: A Resource for Invasive Species Research.</title>
        <authorList>
            <person name="McCartney M.A."/>
            <person name="Auch B."/>
            <person name="Kono T."/>
            <person name="Mallez S."/>
            <person name="Zhang Y."/>
            <person name="Obille A."/>
            <person name="Becker A."/>
            <person name="Abrahante J.E."/>
            <person name="Garbe J."/>
            <person name="Badalamenti J.P."/>
            <person name="Herman A."/>
            <person name="Mangelson H."/>
            <person name="Liachko I."/>
            <person name="Sullivan S."/>
            <person name="Sone E.D."/>
            <person name="Koren S."/>
            <person name="Silverstein K.A.T."/>
            <person name="Beckman K.B."/>
            <person name="Gohl D.M."/>
        </authorList>
    </citation>
    <scope>NUCLEOTIDE SEQUENCE</scope>
    <source>
        <strain evidence="1">Duluth1</strain>
        <tissue evidence="1">Whole animal</tissue>
    </source>
</reference>
<organism evidence="1 2">
    <name type="scientific">Dreissena polymorpha</name>
    <name type="common">Zebra mussel</name>
    <name type="synonym">Mytilus polymorpha</name>
    <dbReference type="NCBI Taxonomy" id="45954"/>
    <lineage>
        <taxon>Eukaryota</taxon>
        <taxon>Metazoa</taxon>
        <taxon>Spiralia</taxon>
        <taxon>Lophotrochozoa</taxon>
        <taxon>Mollusca</taxon>
        <taxon>Bivalvia</taxon>
        <taxon>Autobranchia</taxon>
        <taxon>Heteroconchia</taxon>
        <taxon>Euheterodonta</taxon>
        <taxon>Imparidentia</taxon>
        <taxon>Neoheterodontei</taxon>
        <taxon>Myida</taxon>
        <taxon>Dreissenoidea</taxon>
        <taxon>Dreissenidae</taxon>
        <taxon>Dreissena</taxon>
    </lineage>
</organism>
<dbReference type="Proteomes" id="UP000828390">
    <property type="component" value="Unassembled WGS sequence"/>
</dbReference>
<gene>
    <name evidence="1" type="ORF">DPMN_146536</name>
</gene>
<name>A0A9D4F832_DREPO</name>
<dbReference type="AlphaFoldDB" id="A0A9D4F832"/>
<accession>A0A9D4F832</accession>
<comment type="caution">
    <text evidence="1">The sequence shown here is derived from an EMBL/GenBank/DDBJ whole genome shotgun (WGS) entry which is preliminary data.</text>
</comment>
<keyword evidence="2" id="KW-1185">Reference proteome</keyword>
<proteinExistence type="predicted"/>